<evidence type="ECO:0000256" key="1">
    <source>
        <dbReference type="ARBA" id="ARBA00001911"/>
    </source>
</evidence>
<comment type="cofactor">
    <cofactor evidence="1">
        <name>NAD(+)</name>
        <dbReference type="ChEBI" id="CHEBI:57540"/>
    </cofactor>
</comment>
<dbReference type="Gene3D" id="3.40.50.720">
    <property type="entry name" value="NAD(P)-binding Rossmann-like Domain"/>
    <property type="match status" value="1"/>
</dbReference>
<dbReference type="GO" id="GO:0005737">
    <property type="term" value="C:cytoplasm"/>
    <property type="evidence" value="ECO:0007669"/>
    <property type="project" value="TreeGrafter"/>
</dbReference>
<dbReference type="PANTHER" id="PTHR43078:SF6">
    <property type="entry name" value="UDP-GLUCURONIC ACID DECARBOXYLASE 1"/>
    <property type="match status" value="1"/>
</dbReference>
<dbReference type="GO" id="GO:0033320">
    <property type="term" value="P:UDP-D-xylose biosynthetic process"/>
    <property type="evidence" value="ECO:0007669"/>
    <property type="project" value="UniProtKB-UniPathway"/>
</dbReference>
<evidence type="ECO:0000256" key="4">
    <source>
        <dbReference type="ARBA" id="ARBA00023239"/>
    </source>
</evidence>
<evidence type="ECO:0000256" key="3">
    <source>
        <dbReference type="ARBA" id="ARBA00023027"/>
    </source>
</evidence>
<dbReference type="GO" id="GO:0042732">
    <property type="term" value="P:D-xylose metabolic process"/>
    <property type="evidence" value="ECO:0007669"/>
    <property type="project" value="InterPro"/>
</dbReference>
<keyword evidence="4" id="KW-0456">Lyase</keyword>
<dbReference type="PANTHER" id="PTHR43078">
    <property type="entry name" value="UDP-GLUCURONIC ACID DECARBOXYLASE-RELATED"/>
    <property type="match status" value="1"/>
</dbReference>
<dbReference type="InterPro" id="IPR001509">
    <property type="entry name" value="Epimerase_deHydtase"/>
</dbReference>
<dbReference type="UniPathway" id="UPA00796">
    <property type="reaction ID" value="UER00771"/>
</dbReference>
<dbReference type="RefSeq" id="WP_104072681.1">
    <property type="nucleotide sequence ID" value="NZ_PRDS01000012.1"/>
</dbReference>
<dbReference type="OrthoDB" id="9801785at2"/>
<evidence type="ECO:0000313" key="7">
    <source>
        <dbReference type="Proteomes" id="UP000239736"/>
    </source>
</evidence>
<dbReference type="Pfam" id="PF01370">
    <property type="entry name" value="Epimerase"/>
    <property type="match status" value="1"/>
</dbReference>
<sequence length="323" mass="35515">MKILITGGAGFIGSHLAERLIREGHDVTALDDLSTGRRENLVSIAAHPRFRLVEGSVLDTDLVEDLVDACDLVFHLAAAVGVKLIMEQPSRSILTNVGGTEAVLKAALRDRKPVFVASTSEVYGKSTRLPFHEDDDLVIGATRNLRWSYASAKQIDEFLALAFAREADLPVVILRFFNTTGPRQTGRYGMVVPNFVQAALEDRPLTVHGDGQQSRCFGHVADVVEALVRLMDCDAARGRVFNIGNDQEVTIRALAERIIAMTGSNAPIIHVPYESVYPEGFEDMARRIPDVSRLEQTIGFRPRRGLDEIIADIVAEKRARMAA</sequence>
<dbReference type="GO" id="GO:0048040">
    <property type="term" value="F:UDP-glucuronate decarboxylase activity"/>
    <property type="evidence" value="ECO:0007669"/>
    <property type="project" value="TreeGrafter"/>
</dbReference>
<evidence type="ECO:0000259" key="5">
    <source>
        <dbReference type="Pfam" id="PF01370"/>
    </source>
</evidence>
<dbReference type="PRINTS" id="PR01713">
    <property type="entry name" value="NUCEPIMERASE"/>
</dbReference>
<dbReference type="AlphaFoldDB" id="A0A2S5JDN2"/>
<keyword evidence="7" id="KW-1185">Reference proteome</keyword>
<dbReference type="SUPFAM" id="SSF51735">
    <property type="entry name" value="NAD(P)-binding Rossmann-fold domains"/>
    <property type="match status" value="1"/>
</dbReference>
<dbReference type="GO" id="GO:0070403">
    <property type="term" value="F:NAD+ binding"/>
    <property type="evidence" value="ECO:0007669"/>
    <property type="project" value="InterPro"/>
</dbReference>
<dbReference type="Proteomes" id="UP000239736">
    <property type="component" value="Unassembled WGS sequence"/>
</dbReference>
<proteinExistence type="predicted"/>
<comment type="caution">
    <text evidence="6">The sequence shown here is derived from an EMBL/GenBank/DDBJ whole genome shotgun (WGS) entry which is preliminary data.</text>
</comment>
<reference evidence="6 7" key="1">
    <citation type="submission" date="2018-01" db="EMBL/GenBank/DDBJ databases">
        <title>Genomic Encyclopedia of Archaeal and Bacterial Type Strains, Phase II (KMG-II): from individual species to whole genera.</title>
        <authorList>
            <person name="Goeker M."/>
        </authorList>
    </citation>
    <scope>NUCLEOTIDE SEQUENCE [LARGE SCALE GENOMIC DNA]</scope>
    <source>
        <strain evidence="6 7">DSM 12048</strain>
    </source>
</reference>
<protein>
    <submittedName>
        <fullName evidence="6">UDP-glucose 4-epimerase</fullName>
    </submittedName>
</protein>
<dbReference type="EMBL" id="PRDS01000012">
    <property type="protein sequence ID" value="PPB79518.1"/>
    <property type="molecule type" value="Genomic_DNA"/>
</dbReference>
<feature type="domain" description="NAD-dependent epimerase/dehydratase" evidence="5">
    <location>
        <begin position="3"/>
        <end position="244"/>
    </location>
</feature>
<evidence type="ECO:0000313" key="6">
    <source>
        <dbReference type="EMBL" id="PPB79518.1"/>
    </source>
</evidence>
<keyword evidence="3" id="KW-0520">NAD</keyword>
<name>A0A2S5JDN2_9RHOB</name>
<accession>A0A2S5JDN2</accession>
<gene>
    <name evidence="6" type="ORF">LV82_02800</name>
</gene>
<keyword evidence="2" id="KW-0210">Decarboxylase</keyword>
<dbReference type="InterPro" id="IPR044516">
    <property type="entry name" value="UXS-like"/>
</dbReference>
<organism evidence="6 7">
    <name type="scientific">Albidovulum inexpectatum</name>
    <dbReference type="NCBI Taxonomy" id="196587"/>
    <lineage>
        <taxon>Bacteria</taxon>
        <taxon>Pseudomonadati</taxon>
        <taxon>Pseudomonadota</taxon>
        <taxon>Alphaproteobacteria</taxon>
        <taxon>Rhodobacterales</taxon>
        <taxon>Paracoccaceae</taxon>
        <taxon>Albidovulum</taxon>
    </lineage>
</organism>
<dbReference type="InterPro" id="IPR036291">
    <property type="entry name" value="NAD(P)-bd_dom_sf"/>
</dbReference>
<evidence type="ECO:0000256" key="2">
    <source>
        <dbReference type="ARBA" id="ARBA00022793"/>
    </source>
</evidence>